<evidence type="ECO:0000256" key="3">
    <source>
        <dbReference type="SAM" id="Coils"/>
    </source>
</evidence>
<evidence type="ECO:0000313" key="6">
    <source>
        <dbReference type="EMBL" id="OQE95456.1"/>
    </source>
</evidence>
<dbReference type="AlphaFoldDB" id="A0A1V6Z6Y0"/>
<feature type="compositionally biased region" description="Polar residues" evidence="4">
    <location>
        <begin position="666"/>
        <end position="680"/>
    </location>
</feature>
<feature type="region of interest" description="Disordered" evidence="4">
    <location>
        <begin position="659"/>
        <end position="700"/>
    </location>
</feature>
<gene>
    <name evidence="6" type="ORF">PENNAL_c0002G06255</name>
</gene>
<sequence length="1001" mass="109166">MWKTRNSRKNFLEVLPQAATYESRDIFSRLIHSPSPSPRGIIIPNHFHIFSSINTSLSFFCFRFCNTAPPVRVPDPQGLQCIFSTMLKPFQIRNLRVSTQHQPEQLANSRPSAGVVQISATDYDDLASNHPRARLTYVDDDDDDETITVGSALELSQRLEEPLDINTQLESVELSPDGISPMHIFDIRRSNSVAELWRRFEDNVPKQGSAGEKNDTQATSKVTVLKEQHGVTVPRISTPPPISGDQPRPFMEAFEAELAEMLNSSESPESRIPQPNSPPTNEPSANTNSGRAPHPVEILAAQVLDQLINGANMVQSEWRSKMPELQRQLQNAQRQFEAAQRSLPENVEASLRTLLATVEAHLKTAFNNLPDGGRQMAEDAFQAGRPVAENAADGFRMMASELNEVGRTLFAAFENEFGRAGSTASTSTSTSEAQNPRSSGPFFNTTASNEGAASATLYSQSSGATATNEKSTAEPGQSNPSNAAQAGVTPIQSRPGQPTSARPNHWAPPTWPAPFWNPFHAYNAPPRPCPPPPSASLPNFAYWPQGPPAPPPPPAFNRPLNATQTSHTESINSSATKSLFIGNVGFKVTDKMIQDVFAAKGFIVKVDLPLDTASGRHAGFGYVNFPSDYPAFAAMEALQGAVIDGHSINLEPMYHPPIESVRPAQISPNASTTTRDTQTGRPLADTSGVSNAPSERDSTISTPFAFPLAVKLQKSPSKPGNTDNRRKSASFVDLTQNVDHDQPQTESSALLDSPSDDPAFSARFPSLLPETSAQHNDPLSGQSVSSYSHTESRFPPVSQWEAQLLANQSSAVDARRPSDHSKAVRDQIGHSSGAEETARPAIDLNDQCAAKLKRRVTQQEIHKPNHRHTSKIGHHHPLKHSASMRHLGDRSHGSADTDTWARLSRRERNAASSREQIPGSFPVEDTTRAGLSRTLDPNVPESDDATIERCVSALVDMGYGAEQEGGRSRMAVYAAMANGVLMDAIDMIEEERLIYERRPSH</sequence>
<feature type="region of interest" description="Disordered" evidence="4">
    <location>
        <begin position="262"/>
        <end position="292"/>
    </location>
</feature>
<keyword evidence="7" id="KW-1185">Reference proteome</keyword>
<feature type="region of interest" description="Disordered" evidence="4">
    <location>
        <begin position="735"/>
        <end position="792"/>
    </location>
</feature>
<dbReference type="SMART" id="SM00360">
    <property type="entry name" value="RRM"/>
    <property type="match status" value="1"/>
</dbReference>
<organism evidence="6 7">
    <name type="scientific">Penicillium nalgiovense</name>
    <dbReference type="NCBI Taxonomy" id="60175"/>
    <lineage>
        <taxon>Eukaryota</taxon>
        <taxon>Fungi</taxon>
        <taxon>Dikarya</taxon>
        <taxon>Ascomycota</taxon>
        <taxon>Pezizomycotina</taxon>
        <taxon>Eurotiomycetes</taxon>
        <taxon>Eurotiomycetidae</taxon>
        <taxon>Eurotiales</taxon>
        <taxon>Aspergillaceae</taxon>
        <taxon>Penicillium</taxon>
    </lineage>
</organism>
<dbReference type="InterPro" id="IPR000504">
    <property type="entry name" value="RRM_dom"/>
</dbReference>
<accession>A0A1V6Z6Y0</accession>
<feature type="region of interest" description="Disordered" evidence="4">
    <location>
        <begin position="808"/>
        <end position="841"/>
    </location>
</feature>
<dbReference type="Proteomes" id="UP000191691">
    <property type="component" value="Unassembled WGS sequence"/>
</dbReference>
<feature type="region of interest" description="Disordered" evidence="4">
    <location>
        <begin position="224"/>
        <end position="248"/>
    </location>
</feature>
<feature type="compositionally biased region" description="Low complexity" evidence="4">
    <location>
        <begin position="422"/>
        <end position="431"/>
    </location>
</feature>
<keyword evidence="3" id="KW-0175">Coiled coil</keyword>
<evidence type="ECO:0000256" key="2">
    <source>
        <dbReference type="PROSITE-ProRule" id="PRU00176"/>
    </source>
</evidence>
<protein>
    <recommendedName>
        <fullName evidence="5">RRM domain-containing protein</fullName>
    </recommendedName>
</protein>
<evidence type="ECO:0000256" key="4">
    <source>
        <dbReference type="SAM" id="MobiDB-lite"/>
    </source>
</evidence>
<feature type="compositionally biased region" description="Basic and acidic residues" evidence="4">
    <location>
        <begin position="886"/>
        <end position="895"/>
    </location>
</feature>
<dbReference type="GO" id="GO:0003723">
    <property type="term" value="F:RNA binding"/>
    <property type="evidence" value="ECO:0007669"/>
    <property type="project" value="UniProtKB-UniRule"/>
</dbReference>
<proteinExistence type="predicted"/>
<dbReference type="PANTHER" id="PTHR48027">
    <property type="entry name" value="HETEROGENEOUS NUCLEAR RIBONUCLEOPROTEIN 87F-RELATED"/>
    <property type="match status" value="1"/>
</dbReference>
<dbReference type="OMA" id="PDGGRQM"/>
<feature type="compositionally biased region" description="Polar residues" evidence="4">
    <location>
        <begin position="432"/>
        <end position="502"/>
    </location>
</feature>
<keyword evidence="1 2" id="KW-0694">RNA-binding</keyword>
<dbReference type="InterPro" id="IPR035979">
    <property type="entry name" value="RBD_domain_sf"/>
</dbReference>
<feature type="domain" description="RRM" evidence="5">
    <location>
        <begin position="577"/>
        <end position="655"/>
    </location>
</feature>
<dbReference type="SUPFAM" id="SSF54928">
    <property type="entry name" value="RNA-binding domain, RBD"/>
    <property type="match status" value="1"/>
</dbReference>
<dbReference type="Pfam" id="PF00076">
    <property type="entry name" value="RRM_1"/>
    <property type="match status" value="1"/>
</dbReference>
<dbReference type="InterPro" id="IPR012677">
    <property type="entry name" value="Nucleotide-bd_a/b_plait_sf"/>
</dbReference>
<dbReference type="EMBL" id="MOOB01000002">
    <property type="protein sequence ID" value="OQE95456.1"/>
    <property type="molecule type" value="Genomic_DNA"/>
</dbReference>
<name>A0A1V6Z6Y0_PENNA</name>
<dbReference type="Gene3D" id="3.30.70.330">
    <property type="match status" value="1"/>
</dbReference>
<feature type="coiled-coil region" evidence="3">
    <location>
        <begin position="315"/>
        <end position="342"/>
    </location>
</feature>
<dbReference type="STRING" id="60175.A0A1V6Z6Y0"/>
<evidence type="ECO:0000256" key="1">
    <source>
        <dbReference type="ARBA" id="ARBA00022884"/>
    </source>
</evidence>
<feature type="region of interest" description="Disordered" evidence="4">
    <location>
        <begin position="420"/>
        <end position="507"/>
    </location>
</feature>
<feature type="region of interest" description="Disordered" evidence="4">
    <location>
        <begin position="885"/>
        <end position="943"/>
    </location>
</feature>
<comment type="caution">
    <text evidence="6">The sequence shown here is derived from an EMBL/GenBank/DDBJ whole genome shotgun (WGS) entry which is preliminary data.</text>
</comment>
<feature type="compositionally biased region" description="Polar residues" evidence="4">
    <location>
        <begin position="769"/>
        <end position="789"/>
    </location>
</feature>
<evidence type="ECO:0000313" key="7">
    <source>
        <dbReference type="Proteomes" id="UP000191691"/>
    </source>
</evidence>
<feature type="compositionally biased region" description="Low complexity" evidence="4">
    <location>
        <begin position="747"/>
        <end position="759"/>
    </location>
</feature>
<feature type="compositionally biased region" description="Basic and acidic residues" evidence="4">
    <location>
        <begin position="813"/>
        <end position="828"/>
    </location>
</feature>
<reference evidence="7" key="1">
    <citation type="journal article" date="2017" name="Nat. Microbiol.">
        <title>Global analysis of biosynthetic gene clusters reveals vast potential of secondary metabolite production in Penicillium species.</title>
        <authorList>
            <person name="Nielsen J.C."/>
            <person name="Grijseels S."/>
            <person name="Prigent S."/>
            <person name="Ji B."/>
            <person name="Dainat J."/>
            <person name="Nielsen K.F."/>
            <person name="Frisvad J.C."/>
            <person name="Workman M."/>
            <person name="Nielsen J."/>
        </authorList>
    </citation>
    <scope>NUCLEOTIDE SEQUENCE [LARGE SCALE GENOMIC DNA]</scope>
    <source>
        <strain evidence="7">IBT 13039</strain>
    </source>
</reference>
<evidence type="ECO:0000259" key="5">
    <source>
        <dbReference type="PROSITE" id="PS50102"/>
    </source>
</evidence>
<dbReference type="InterPro" id="IPR052462">
    <property type="entry name" value="SLIRP/GR-RBP-like"/>
</dbReference>
<dbReference type="CDD" id="cd00590">
    <property type="entry name" value="RRM_SF"/>
    <property type="match status" value="1"/>
</dbReference>
<dbReference type="PROSITE" id="PS50102">
    <property type="entry name" value="RRM"/>
    <property type="match status" value="1"/>
</dbReference>